<keyword evidence="1" id="KW-0235">DNA replication</keyword>
<dbReference type="Gene3D" id="3.30.70.370">
    <property type="match status" value="1"/>
</dbReference>
<dbReference type="AlphaFoldDB" id="A0A383DDN3"/>
<name>A0A383DDN3_9ZZZZ</name>
<dbReference type="InterPro" id="IPR001098">
    <property type="entry name" value="DNA-dir_DNA_pol_A_palm_dom"/>
</dbReference>
<dbReference type="SUPFAM" id="SSF56672">
    <property type="entry name" value="DNA/RNA polymerases"/>
    <property type="match status" value="1"/>
</dbReference>
<evidence type="ECO:0000313" key="3">
    <source>
        <dbReference type="EMBL" id="SVE42616.1"/>
    </source>
</evidence>
<organism evidence="3">
    <name type="scientific">marine metagenome</name>
    <dbReference type="NCBI Taxonomy" id="408172"/>
    <lineage>
        <taxon>unclassified sequences</taxon>
        <taxon>metagenomes</taxon>
        <taxon>ecological metagenomes</taxon>
    </lineage>
</organism>
<dbReference type="Gene3D" id="1.10.150.20">
    <property type="entry name" value="5' to 3' exonuclease, C-terminal subdomain"/>
    <property type="match status" value="1"/>
</dbReference>
<feature type="domain" description="DNA-directed DNA polymerase family A palm" evidence="2">
    <location>
        <begin position="1"/>
        <end position="123"/>
    </location>
</feature>
<dbReference type="SMART" id="SM00482">
    <property type="entry name" value="POLAc"/>
    <property type="match status" value="1"/>
</dbReference>
<dbReference type="InterPro" id="IPR043502">
    <property type="entry name" value="DNA/RNA_pol_sf"/>
</dbReference>
<dbReference type="GO" id="GO:0006261">
    <property type="term" value="P:DNA-templated DNA replication"/>
    <property type="evidence" value="ECO:0007669"/>
    <property type="project" value="InterPro"/>
</dbReference>
<dbReference type="PANTHER" id="PTHR10133:SF27">
    <property type="entry name" value="DNA POLYMERASE NU"/>
    <property type="match status" value="1"/>
</dbReference>
<accession>A0A383DDN3</accession>
<feature type="non-terminal residue" evidence="3">
    <location>
        <position position="1"/>
    </location>
</feature>
<dbReference type="GO" id="GO:0003677">
    <property type="term" value="F:DNA binding"/>
    <property type="evidence" value="ECO:0007669"/>
    <property type="project" value="InterPro"/>
</dbReference>
<proteinExistence type="predicted"/>
<evidence type="ECO:0000256" key="1">
    <source>
        <dbReference type="ARBA" id="ARBA00022705"/>
    </source>
</evidence>
<reference evidence="3" key="1">
    <citation type="submission" date="2018-05" db="EMBL/GenBank/DDBJ databases">
        <authorList>
            <person name="Lanie J.A."/>
            <person name="Ng W.-L."/>
            <person name="Kazmierczak K.M."/>
            <person name="Andrzejewski T.M."/>
            <person name="Davidsen T.M."/>
            <person name="Wayne K.J."/>
            <person name="Tettelin H."/>
            <person name="Glass J.I."/>
            <person name="Rusch D."/>
            <person name="Podicherti R."/>
            <person name="Tsui H.-C.T."/>
            <person name="Winkler M.E."/>
        </authorList>
    </citation>
    <scope>NUCLEOTIDE SEQUENCE</scope>
</reference>
<dbReference type="PRINTS" id="PR00868">
    <property type="entry name" value="DNAPOLI"/>
</dbReference>
<dbReference type="PANTHER" id="PTHR10133">
    <property type="entry name" value="DNA POLYMERASE I"/>
    <property type="match status" value="1"/>
</dbReference>
<dbReference type="Pfam" id="PF00476">
    <property type="entry name" value="DNA_pol_A"/>
    <property type="match status" value="1"/>
</dbReference>
<dbReference type="EMBL" id="UINC01216468">
    <property type="protein sequence ID" value="SVE42616.1"/>
    <property type="molecule type" value="Genomic_DNA"/>
</dbReference>
<dbReference type="GO" id="GO:0003887">
    <property type="term" value="F:DNA-directed DNA polymerase activity"/>
    <property type="evidence" value="ECO:0007669"/>
    <property type="project" value="InterPro"/>
</dbReference>
<evidence type="ECO:0000259" key="2">
    <source>
        <dbReference type="SMART" id="SM00482"/>
    </source>
</evidence>
<sequence length="159" mass="18570">AFGLAERLGIPRKMASEMIEHYFEEYPGVRRYMEETVEFAREHGYVETLMGRRRYLRDINSRNAAARKGAERNAINSPIQGTAADMIKMAMVTIHREQRERGWRTRMLLQVHDELVFDLYREEEEEVKEEVARAMVSAIPLEVPIVVEMGMGDDWLDAH</sequence>
<protein>
    <recommendedName>
        <fullName evidence="2">DNA-directed DNA polymerase family A palm domain-containing protein</fullName>
    </recommendedName>
</protein>
<dbReference type="InterPro" id="IPR002298">
    <property type="entry name" value="DNA_polymerase_A"/>
</dbReference>
<gene>
    <name evidence="3" type="ORF">METZ01_LOCUS495470</name>
</gene>
<dbReference type="GO" id="GO:0006302">
    <property type="term" value="P:double-strand break repair"/>
    <property type="evidence" value="ECO:0007669"/>
    <property type="project" value="TreeGrafter"/>
</dbReference>